<dbReference type="InterPro" id="IPR010982">
    <property type="entry name" value="Lambda_DNA-bd_dom_sf"/>
</dbReference>
<comment type="caution">
    <text evidence="2">The sequence shown here is derived from an EMBL/GenBank/DDBJ whole genome shotgun (WGS) entry which is preliminary data.</text>
</comment>
<organism evidence="2">
    <name type="scientific">bioreactor metagenome</name>
    <dbReference type="NCBI Taxonomy" id="1076179"/>
    <lineage>
        <taxon>unclassified sequences</taxon>
        <taxon>metagenomes</taxon>
        <taxon>ecological metagenomes</taxon>
    </lineage>
</organism>
<feature type="domain" description="HTH cro/C1-type" evidence="1">
    <location>
        <begin position="59"/>
        <end position="113"/>
    </location>
</feature>
<dbReference type="EMBL" id="VSSQ01005735">
    <property type="protein sequence ID" value="MPM30245.1"/>
    <property type="molecule type" value="Genomic_DNA"/>
</dbReference>
<dbReference type="PROSITE" id="PS50943">
    <property type="entry name" value="HTH_CROC1"/>
    <property type="match status" value="1"/>
</dbReference>
<dbReference type="SUPFAM" id="SSF47413">
    <property type="entry name" value="lambda repressor-like DNA-binding domains"/>
    <property type="match status" value="1"/>
</dbReference>
<dbReference type="GO" id="GO:0003677">
    <property type="term" value="F:DNA binding"/>
    <property type="evidence" value="ECO:0007669"/>
    <property type="project" value="InterPro"/>
</dbReference>
<dbReference type="Gene3D" id="1.10.260.40">
    <property type="entry name" value="lambda repressor-like DNA-binding domains"/>
    <property type="match status" value="1"/>
</dbReference>
<proteinExistence type="predicted"/>
<reference evidence="2" key="1">
    <citation type="submission" date="2019-08" db="EMBL/GenBank/DDBJ databases">
        <authorList>
            <person name="Kucharzyk K."/>
            <person name="Murdoch R.W."/>
            <person name="Higgins S."/>
            <person name="Loffler F."/>
        </authorList>
    </citation>
    <scope>NUCLEOTIDE SEQUENCE</scope>
</reference>
<name>A0A644YNS1_9ZZZZ</name>
<dbReference type="InterPro" id="IPR001387">
    <property type="entry name" value="Cro/C1-type_HTH"/>
</dbReference>
<evidence type="ECO:0000259" key="1">
    <source>
        <dbReference type="PROSITE" id="PS50943"/>
    </source>
</evidence>
<dbReference type="AlphaFoldDB" id="A0A644YNS1"/>
<evidence type="ECO:0000313" key="2">
    <source>
        <dbReference type="EMBL" id="MPM30245.1"/>
    </source>
</evidence>
<gene>
    <name evidence="2" type="ORF">SDC9_76793</name>
</gene>
<protein>
    <recommendedName>
        <fullName evidence="1">HTH cro/C1-type domain-containing protein</fullName>
    </recommendedName>
</protein>
<dbReference type="SMART" id="SM00530">
    <property type="entry name" value="HTH_XRE"/>
    <property type="match status" value="1"/>
</dbReference>
<sequence length="275" mass="29915">MGVGYGRLPCIFHGKYGDTSRVWARGGRQVQFDFMKEMIRRRISAKERETMNTEFSRTLSLLRQERGVSQRSAAGELGISQALLSHYENGAREPGLAFVVRACEYYHVSADFLLGRTLTREGGALTEDDLVSMADQGNILRGSVLATLQSKLIGGAVSVLFDLLGKLNDKDAVNEAAQMLGGAVYILFRRLHRAGGGNESMFSAPAELVSMGLPSAGMKLAEARYARSLETLRAQRTDFPDTTGETLSKSYPGSGQCITQVLHSADARTAALVKE</sequence>
<dbReference type="Pfam" id="PF13560">
    <property type="entry name" value="HTH_31"/>
    <property type="match status" value="1"/>
</dbReference>
<accession>A0A644YNS1</accession>
<dbReference type="CDD" id="cd00093">
    <property type="entry name" value="HTH_XRE"/>
    <property type="match status" value="1"/>
</dbReference>